<gene>
    <name evidence="1" type="ORF">IC230_30845</name>
</gene>
<protein>
    <submittedName>
        <fullName evidence="1">Uncharacterized protein</fullName>
    </submittedName>
</protein>
<name>A0A927B7T0_9BACT</name>
<dbReference type="PROSITE" id="PS51257">
    <property type="entry name" value="PROKAR_LIPOPROTEIN"/>
    <property type="match status" value="1"/>
</dbReference>
<dbReference type="AlphaFoldDB" id="A0A927B7T0"/>
<accession>A0A927B7T0</accession>
<sequence length="75" mass="7896">MKLAKLIVVIAIGFVSCEGGSFKKKDCKTCVTTTSGQQGQTSRIENKVCGDDEVSAYIIANNTSNSSTTVVTTCN</sequence>
<evidence type="ECO:0000313" key="2">
    <source>
        <dbReference type="Proteomes" id="UP000653797"/>
    </source>
</evidence>
<comment type="caution">
    <text evidence="1">The sequence shown here is derived from an EMBL/GenBank/DDBJ whole genome shotgun (WGS) entry which is preliminary data.</text>
</comment>
<evidence type="ECO:0000313" key="1">
    <source>
        <dbReference type="EMBL" id="MBD2757311.1"/>
    </source>
</evidence>
<reference evidence="1" key="1">
    <citation type="submission" date="2020-09" db="EMBL/GenBank/DDBJ databases">
        <authorList>
            <person name="Kim M.K."/>
        </authorList>
    </citation>
    <scope>NUCLEOTIDE SEQUENCE</scope>
    <source>
        <strain evidence="1">BT704</strain>
    </source>
</reference>
<proteinExistence type="predicted"/>
<dbReference type="Proteomes" id="UP000653797">
    <property type="component" value="Unassembled WGS sequence"/>
</dbReference>
<keyword evidence="2" id="KW-1185">Reference proteome</keyword>
<organism evidence="1 2">
    <name type="scientific">Spirosoma validum</name>
    <dbReference type="NCBI Taxonomy" id="2771355"/>
    <lineage>
        <taxon>Bacteria</taxon>
        <taxon>Pseudomonadati</taxon>
        <taxon>Bacteroidota</taxon>
        <taxon>Cytophagia</taxon>
        <taxon>Cytophagales</taxon>
        <taxon>Cytophagaceae</taxon>
        <taxon>Spirosoma</taxon>
    </lineage>
</organism>
<dbReference type="EMBL" id="JACXAA010000020">
    <property type="protein sequence ID" value="MBD2757311.1"/>
    <property type="molecule type" value="Genomic_DNA"/>
</dbReference>
<dbReference type="RefSeq" id="WP_191042931.1">
    <property type="nucleotide sequence ID" value="NZ_JACXAA010000020.1"/>
</dbReference>